<protein>
    <submittedName>
        <fullName evidence="3">Cytochrome P450 51</fullName>
    </submittedName>
</protein>
<feature type="region of interest" description="Disordered" evidence="1">
    <location>
        <begin position="142"/>
        <end position="166"/>
    </location>
</feature>
<feature type="transmembrane region" description="Helical" evidence="2">
    <location>
        <begin position="30"/>
        <end position="55"/>
    </location>
</feature>
<sequence>MIMDGGWEDHLHWGYLGEHVLVAGLHLDSAWSFFLASLLTIFICASERVLTYAISKKWHPWTSRRQPSRLGLAAWRTLKYGNATRMYMLIGMTFSFGLILIAISTLATGQFIIEFLDLGERPRSDTEHATVKEPLLSSPEESYALEASYPPPRRSTRPRSRSKPESICIHPNDSNLARADAAAVQLGLAGDTDLVKGNVYPADGETWEHGRGRDVARELLLGQ</sequence>
<keyword evidence="2" id="KW-0472">Membrane</keyword>
<accession>A0A5K1K2Y5</accession>
<organism evidence="3">
    <name type="scientific">Ganoderma boninense</name>
    <dbReference type="NCBI Taxonomy" id="34458"/>
    <lineage>
        <taxon>Eukaryota</taxon>
        <taxon>Fungi</taxon>
        <taxon>Dikarya</taxon>
        <taxon>Basidiomycota</taxon>
        <taxon>Agaricomycotina</taxon>
        <taxon>Agaricomycetes</taxon>
        <taxon>Polyporales</taxon>
        <taxon>Polyporaceae</taxon>
        <taxon>Ganoderma</taxon>
    </lineage>
</organism>
<proteinExistence type="predicted"/>
<keyword evidence="2" id="KW-1133">Transmembrane helix</keyword>
<keyword evidence="2" id="KW-0812">Transmembrane</keyword>
<evidence type="ECO:0000256" key="1">
    <source>
        <dbReference type="SAM" id="MobiDB-lite"/>
    </source>
</evidence>
<dbReference type="EMBL" id="LR727984">
    <property type="protein sequence ID" value="VWO99882.1"/>
    <property type="molecule type" value="Genomic_DNA"/>
</dbReference>
<evidence type="ECO:0000313" key="3">
    <source>
        <dbReference type="EMBL" id="VWO99882.1"/>
    </source>
</evidence>
<gene>
    <name evidence="3" type="primary">G4MRP8</name>
</gene>
<feature type="transmembrane region" description="Helical" evidence="2">
    <location>
        <begin position="86"/>
        <end position="113"/>
    </location>
</feature>
<dbReference type="AlphaFoldDB" id="A0A5K1K2Y5"/>
<reference evidence="3" key="1">
    <citation type="submission" date="2019-10" db="EMBL/GenBank/DDBJ databases">
        <authorList>
            <person name="Nor Muhammad N."/>
        </authorList>
    </citation>
    <scope>NUCLEOTIDE SEQUENCE</scope>
</reference>
<name>A0A5K1K2Y5_9APHY</name>
<evidence type="ECO:0000256" key="2">
    <source>
        <dbReference type="SAM" id="Phobius"/>
    </source>
</evidence>